<dbReference type="STRING" id="204669.Acid345_0197"/>
<evidence type="ECO:0000313" key="3">
    <source>
        <dbReference type="Proteomes" id="UP000002432"/>
    </source>
</evidence>
<dbReference type="InterPro" id="IPR036278">
    <property type="entry name" value="Sialidase_sf"/>
</dbReference>
<dbReference type="SUPFAM" id="SSF50939">
    <property type="entry name" value="Sialidases"/>
    <property type="match status" value="1"/>
</dbReference>
<keyword evidence="1" id="KW-0732">Signal</keyword>
<keyword evidence="3" id="KW-1185">Reference proteome</keyword>
<proteinExistence type="predicted"/>
<dbReference type="EnsemblBacteria" id="ABF39202">
    <property type="protein sequence ID" value="ABF39202"/>
    <property type="gene ID" value="Acid345_0197"/>
</dbReference>
<dbReference type="HOGENOM" id="CLU_476405_0_0_0"/>
<dbReference type="InterPro" id="IPR015943">
    <property type="entry name" value="WD40/YVTN_repeat-like_dom_sf"/>
</dbReference>
<feature type="signal peptide" evidence="1">
    <location>
        <begin position="1"/>
        <end position="23"/>
    </location>
</feature>
<dbReference type="Gene3D" id="2.130.10.10">
    <property type="entry name" value="YVTN repeat-like/Quinoprotein amine dehydrogenase"/>
    <property type="match status" value="1"/>
</dbReference>
<name>Q1IV98_KORVE</name>
<protein>
    <recommendedName>
        <fullName evidence="4">Exo-alpha-sialidase</fullName>
    </recommendedName>
</protein>
<dbReference type="AlphaFoldDB" id="Q1IV98"/>
<dbReference type="EMBL" id="CP000360">
    <property type="protein sequence ID" value="ABF39202.1"/>
    <property type="molecule type" value="Genomic_DNA"/>
</dbReference>
<evidence type="ECO:0008006" key="4">
    <source>
        <dbReference type="Google" id="ProtNLM"/>
    </source>
</evidence>
<gene>
    <name evidence="2" type="ordered locus">Acid345_0197</name>
</gene>
<evidence type="ECO:0000256" key="1">
    <source>
        <dbReference type="SAM" id="SignalP"/>
    </source>
</evidence>
<accession>Q1IV98</accession>
<dbReference type="CDD" id="cd15482">
    <property type="entry name" value="Sialidase_non-viral"/>
    <property type="match status" value="1"/>
</dbReference>
<dbReference type="KEGG" id="aba:Acid345_0197"/>
<organism evidence="2 3">
    <name type="scientific">Koribacter versatilis (strain Ellin345)</name>
    <dbReference type="NCBI Taxonomy" id="204669"/>
    <lineage>
        <taxon>Bacteria</taxon>
        <taxon>Pseudomonadati</taxon>
        <taxon>Acidobacteriota</taxon>
        <taxon>Terriglobia</taxon>
        <taxon>Terriglobales</taxon>
        <taxon>Candidatus Korobacteraceae</taxon>
        <taxon>Candidatus Korobacter</taxon>
    </lineage>
</organism>
<dbReference type="Proteomes" id="UP000002432">
    <property type="component" value="Chromosome"/>
</dbReference>
<dbReference type="eggNOG" id="ENOG502Z9J3">
    <property type="taxonomic scope" value="Bacteria"/>
</dbReference>
<evidence type="ECO:0000313" key="2">
    <source>
        <dbReference type="EMBL" id="ABF39202.1"/>
    </source>
</evidence>
<feature type="chain" id="PRO_5004192052" description="Exo-alpha-sialidase" evidence="1">
    <location>
        <begin position="24"/>
        <end position="612"/>
    </location>
</feature>
<reference evidence="2 3" key="1">
    <citation type="journal article" date="2009" name="Appl. Environ. Microbiol.">
        <title>Three genomes from the phylum Acidobacteria provide insight into the lifestyles of these microorganisms in soils.</title>
        <authorList>
            <person name="Ward N.L."/>
            <person name="Challacombe J.F."/>
            <person name="Janssen P.H."/>
            <person name="Henrissat B."/>
            <person name="Coutinho P.M."/>
            <person name="Wu M."/>
            <person name="Xie G."/>
            <person name="Haft D.H."/>
            <person name="Sait M."/>
            <person name="Badger J."/>
            <person name="Barabote R.D."/>
            <person name="Bradley B."/>
            <person name="Brettin T.S."/>
            <person name="Brinkac L.M."/>
            <person name="Bruce D."/>
            <person name="Creasy T."/>
            <person name="Daugherty S.C."/>
            <person name="Davidsen T.M."/>
            <person name="DeBoy R.T."/>
            <person name="Detter J.C."/>
            <person name="Dodson R.J."/>
            <person name="Durkin A.S."/>
            <person name="Ganapathy A."/>
            <person name="Gwinn-Giglio M."/>
            <person name="Han C.S."/>
            <person name="Khouri H."/>
            <person name="Kiss H."/>
            <person name="Kothari S.P."/>
            <person name="Madupu R."/>
            <person name="Nelson K.E."/>
            <person name="Nelson W.C."/>
            <person name="Paulsen I."/>
            <person name="Penn K."/>
            <person name="Ren Q."/>
            <person name="Rosovitz M.J."/>
            <person name="Selengut J.D."/>
            <person name="Shrivastava S."/>
            <person name="Sullivan S.A."/>
            <person name="Tapia R."/>
            <person name="Thompson L.S."/>
            <person name="Watkins K.L."/>
            <person name="Yang Q."/>
            <person name="Yu C."/>
            <person name="Zafar N."/>
            <person name="Zhou L."/>
            <person name="Kuske C.R."/>
        </authorList>
    </citation>
    <scope>NUCLEOTIDE SEQUENCE [LARGE SCALE GENOMIC DNA]</scope>
    <source>
        <strain evidence="2 3">Ellin345</strain>
    </source>
</reference>
<sequence length="612" mass="63576">MLSPLRTLELLLIAALFSCASFAATPTSGSVTPTTGSKTAWTSSAFGATNGESTCVEGTTCDSFTLTITGAASSYNNKYVNISIAWSLSTNDYDLYIHKGSLTGPVVASSTGGVPQTGEGVSLSPTSLGVGVYVVHVVASTTVPGDSPKGTAVVATAPITPPPPNVTPPTYRNYQSPTGIGDNSGEPSIGDNWNTGRVMTSAVLDTLRVSFNTAVSPATATWVVKNSPLTSITSLDPILFTDRKTGRTFVSQLAGTTSLSEFTDDDGTTYTPSQGAGIASGVDHQTIGGGPFRVCNAQQKSQNPTYCATLTARGPLTSYANAVYYASQDIGLAQMALSQDGGLTYEAAHPMYTLAQCGGLHGHIRVAGDGTVYVPNKNCGGTQGLVSSKDNGLTFTVYKVTGSTPGSSDPSVGIGSKGRVYFGYTDANNHPWIATSDDGGQSWHNNQDLATRLGIKNAVFPEVVAGDNDRATFFFLGTKSAGPGTGDDTTTIFDGVWHAYFASTYNGGQNWVVVDATPSDPVQLGVVCTNGTTCPSGTRNLLDFNDVTIDWHGRVLAAYTDGCITAKCIADGNNSTAQHTKAQNDGTTKASIIREATGLSLFQKYDSTPLKP</sequence>